<dbReference type="InterPro" id="IPR000415">
    <property type="entry name" value="Nitroreductase-like"/>
</dbReference>
<evidence type="ECO:0000313" key="8">
    <source>
        <dbReference type="Proteomes" id="UP000766595"/>
    </source>
</evidence>
<evidence type="ECO:0000256" key="3">
    <source>
        <dbReference type="ARBA" id="ARBA00022857"/>
    </source>
</evidence>
<name>A0A947D4F9_9HYPH</name>
<keyword evidence="4 5" id="KW-0560">Oxidoreductase</keyword>
<evidence type="ECO:0000256" key="5">
    <source>
        <dbReference type="HAMAP-Rule" id="MF_01204"/>
    </source>
</evidence>
<dbReference type="HAMAP" id="MF_01204">
    <property type="entry name" value="Oxidoreductase_RutE_HadB"/>
    <property type="match status" value="1"/>
</dbReference>
<dbReference type="InterPro" id="IPR050461">
    <property type="entry name" value="Nitroreductase_HadB/RutE"/>
</dbReference>
<gene>
    <name evidence="7" type="ORF">KL771_00765</name>
</gene>
<evidence type="ECO:0000259" key="6">
    <source>
        <dbReference type="Pfam" id="PF00881"/>
    </source>
</evidence>
<dbReference type="InterPro" id="IPR029479">
    <property type="entry name" value="Nitroreductase"/>
</dbReference>
<protein>
    <recommendedName>
        <fullName evidence="5">Putative NADH dehydrogenase/NAD(P)H nitroreductase KL771_00765</fullName>
        <ecNumber evidence="5">1.-.-.-</ecNumber>
    </recommendedName>
</protein>
<comment type="similarity">
    <text evidence="5">Belongs to the nitroreductase family. HadB/RutE subfamily.</text>
</comment>
<dbReference type="RefSeq" id="WP_261966655.1">
    <property type="nucleotide sequence ID" value="NZ_JAHHZF010000001.1"/>
</dbReference>
<dbReference type="SUPFAM" id="SSF55469">
    <property type="entry name" value="FMN-dependent nitroreductase-like"/>
    <property type="match status" value="1"/>
</dbReference>
<keyword evidence="2 5" id="KW-0288">FMN</keyword>
<keyword evidence="5" id="KW-0520">NAD</keyword>
<dbReference type="PANTHER" id="PTHR43543">
    <property type="entry name" value="MALONIC SEMIALDEHYDE REDUCTASE RUTE-RELATED"/>
    <property type="match status" value="1"/>
</dbReference>
<evidence type="ECO:0000313" key="7">
    <source>
        <dbReference type="EMBL" id="MBT9287962.1"/>
    </source>
</evidence>
<accession>A0A947D4F9</accession>
<dbReference type="InterPro" id="IPR023936">
    <property type="entry name" value="RutE-like"/>
</dbReference>
<comment type="caution">
    <text evidence="7">The sequence shown here is derived from an EMBL/GenBank/DDBJ whole genome shotgun (WGS) entry which is preliminary data.</text>
</comment>
<sequence length="204" mass="22153">MNAPARIAAADRLAEADLDLLFREARTYNAFQDRAVSDALLTEAIELAKMGPTAANTLPMRVVFVKSAEAKEKLKPTLSPGNVDKTMAAPVTAIVAYDREFFEKLPRLFPHADARSWFAGNAAFAEKSAAQSSTLQAAYLIVALRALGLDTGPMTGFDADKVDAAFFADEPWHATMLINIGYGDRATLFGRLPRLEADEIARFA</sequence>
<dbReference type="Proteomes" id="UP000766595">
    <property type="component" value="Unassembled WGS sequence"/>
</dbReference>
<keyword evidence="3 5" id="KW-0521">NADP</keyword>
<keyword evidence="8" id="KW-1185">Reference proteome</keyword>
<dbReference type="AlphaFoldDB" id="A0A947D4F9"/>
<dbReference type="CDD" id="cd02148">
    <property type="entry name" value="RutE-like"/>
    <property type="match status" value="1"/>
</dbReference>
<proteinExistence type="inferred from homology"/>
<evidence type="ECO:0000256" key="4">
    <source>
        <dbReference type="ARBA" id="ARBA00023002"/>
    </source>
</evidence>
<evidence type="ECO:0000256" key="2">
    <source>
        <dbReference type="ARBA" id="ARBA00022643"/>
    </source>
</evidence>
<dbReference type="NCBIfam" id="NF003768">
    <property type="entry name" value="PRK05365.1"/>
    <property type="match status" value="1"/>
</dbReference>
<dbReference type="EC" id="1.-.-.-" evidence="5"/>
<reference evidence="7 8" key="1">
    <citation type="submission" date="2021-06" db="EMBL/GenBank/DDBJ databases">
        <authorList>
            <person name="Grouzdev D.S."/>
            <person name="Koziaeva V."/>
        </authorList>
    </citation>
    <scope>NUCLEOTIDE SEQUENCE [LARGE SCALE GENOMIC DNA]</scope>
    <source>
        <strain evidence="7 8">22</strain>
    </source>
</reference>
<evidence type="ECO:0000256" key="1">
    <source>
        <dbReference type="ARBA" id="ARBA00022630"/>
    </source>
</evidence>
<dbReference type="PANTHER" id="PTHR43543:SF1">
    <property type="entry name" value="MALONIC SEMIALDEHYDE REDUCTASE RUTE-RELATED"/>
    <property type="match status" value="1"/>
</dbReference>
<feature type="domain" description="Nitroreductase" evidence="6">
    <location>
        <begin position="25"/>
        <end position="182"/>
    </location>
</feature>
<organism evidence="7 8">
    <name type="scientific">Prosthecodimorpha staleyi</name>
    <dbReference type="NCBI Taxonomy" id="2840188"/>
    <lineage>
        <taxon>Bacteria</taxon>
        <taxon>Pseudomonadati</taxon>
        <taxon>Pseudomonadota</taxon>
        <taxon>Alphaproteobacteria</taxon>
        <taxon>Hyphomicrobiales</taxon>
        <taxon>Ancalomicrobiaceae</taxon>
        <taxon>Prosthecodimorpha</taxon>
    </lineage>
</organism>
<keyword evidence="1 5" id="KW-0285">Flavoprotein</keyword>
<dbReference type="Pfam" id="PF00881">
    <property type="entry name" value="Nitroreductase"/>
    <property type="match status" value="1"/>
</dbReference>
<dbReference type="Gene3D" id="3.40.109.10">
    <property type="entry name" value="NADH Oxidase"/>
    <property type="match status" value="1"/>
</dbReference>
<dbReference type="EMBL" id="JAHHZF010000001">
    <property type="protein sequence ID" value="MBT9287962.1"/>
    <property type="molecule type" value="Genomic_DNA"/>
</dbReference>
<comment type="cofactor">
    <cofactor evidence="5">
        <name>FMN</name>
        <dbReference type="ChEBI" id="CHEBI:58210"/>
    </cofactor>
</comment>
<dbReference type="GO" id="GO:0016491">
    <property type="term" value="F:oxidoreductase activity"/>
    <property type="evidence" value="ECO:0007669"/>
    <property type="project" value="UniProtKB-UniRule"/>
</dbReference>